<dbReference type="STRING" id="1333845.SAMN04487895_10914"/>
<dbReference type="Proteomes" id="UP000198809">
    <property type="component" value="Unassembled WGS sequence"/>
</dbReference>
<dbReference type="Pfam" id="PF21820">
    <property type="entry name" value="DUF6886"/>
    <property type="match status" value="1"/>
</dbReference>
<evidence type="ECO:0000313" key="3">
    <source>
        <dbReference type="Proteomes" id="UP000198809"/>
    </source>
</evidence>
<evidence type="ECO:0000313" key="4">
    <source>
        <dbReference type="Proteomes" id="UP000683429"/>
    </source>
</evidence>
<sequence length="172" mass="19990">MLYHLSEEPGIEIFHPRPSKSFPDLQPVVWAIDHEHAPHYYFPRDCPRVIYSKPKGAAVEDTGSFFEHTSADKIIAVESAWLERIRHTRLYRYTFAEDSFTLFDETAGYYISLEEVSPVNVEPMGDLLSKLLQEPVELRFTPDLHPLRNRIIQSTLDFSIIRFGNAVPSKYY</sequence>
<reference evidence="2 3" key="1">
    <citation type="submission" date="2016-10" db="EMBL/GenBank/DDBJ databases">
        <authorList>
            <person name="de Groot N.N."/>
        </authorList>
    </citation>
    <scope>NUCLEOTIDE SEQUENCE [LARGE SCALE GENOMIC DNA]</scope>
    <source>
        <strain evidence="2 3">CGMCC 1.10238</strain>
    </source>
</reference>
<organism evidence="2 3">
    <name type="scientific">Paenibacillus sophorae</name>
    <dbReference type="NCBI Taxonomy" id="1333845"/>
    <lineage>
        <taxon>Bacteria</taxon>
        <taxon>Bacillati</taxon>
        <taxon>Bacillota</taxon>
        <taxon>Bacilli</taxon>
        <taxon>Bacillales</taxon>
        <taxon>Paenibacillaceae</taxon>
        <taxon>Paenibacillus</taxon>
    </lineage>
</organism>
<protein>
    <submittedName>
        <fullName evidence="2">Uncharacterized protein</fullName>
    </submittedName>
</protein>
<keyword evidence="4" id="KW-1185">Reference proteome</keyword>
<gene>
    <name evidence="1" type="ORF">KP014_23435</name>
    <name evidence="2" type="ORF">SAMN04487895_10914</name>
</gene>
<evidence type="ECO:0000313" key="1">
    <source>
        <dbReference type="EMBL" id="QWU14844.1"/>
    </source>
</evidence>
<dbReference type="EMBL" id="FODH01000009">
    <property type="protein sequence ID" value="SEO57992.1"/>
    <property type="molecule type" value="Genomic_DNA"/>
</dbReference>
<proteinExistence type="predicted"/>
<dbReference type="InterPro" id="IPR049253">
    <property type="entry name" value="DUF6886"/>
</dbReference>
<name>A0A1H8QUY1_9BACL</name>
<reference evidence="1 4" key="2">
    <citation type="submission" date="2021-06" db="EMBL/GenBank/DDBJ databases">
        <title>Whole genome sequence of Paenibacillus sophorae DSM23020 for comparative genomics.</title>
        <authorList>
            <person name="Kim M.-J."/>
            <person name="Lee G."/>
            <person name="Shin J.-H."/>
        </authorList>
    </citation>
    <scope>NUCLEOTIDE SEQUENCE [LARGE SCALE GENOMIC DNA]</scope>
    <source>
        <strain evidence="1 4">DSM 23020</strain>
    </source>
</reference>
<evidence type="ECO:0000313" key="2">
    <source>
        <dbReference type="EMBL" id="SEO57992.1"/>
    </source>
</evidence>
<dbReference type="AlphaFoldDB" id="A0A1H8QUY1"/>
<accession>A0A1H8QUY1</accession>
<dbReference type="EMBL" id="CP076607">
    <property type="protein sequence ID" value="QWU14844.1"/>
    <property type="molecule type" value="Genomic_DNA"/>
</dbReference>
<dbReference type="RefSeq" id="WP_036599518.1">
    <property type="nucleotide sequence ID" value="NZ_CP076607.1"/>
</dbReference>
<dbReference type="OrthoDB" id="156685at2"/>
<dbReference type="Proteomes" id="UP000683429">
    <property type="component" value="Chromosome"/>
</dbReference>